<protein>
    <submittedName>
        <fullName evidence="1">Uncharacterized protein</fullName>
    </submittedName>
</protein>
<sequence length="82" mass="8906">MPADPLELDRLRARLAELHQLYRSAQRRAADPPLIGAESWRGPAYAAYAVAAEHLGTRLHEVLDDLAGATAIARAELLHALA</sequence>
<dbReference type="AlphaFoldDB" id="A0A5C1Y4R4"/>
<keyword evidence="2" id="KW-1185">Reference proteome</keyword>
<dbReference type="RefSeq" id="WP_149324454.1">
    <property type="nucleotide sequence ID" value="NZ_CP043504.1"/>
</dbReference>
<dbReference type="EMBL" id="CP043504">
    <property type="protein sequence ID" value="QEO09023.1"/>
    <property type="molecule type" value="Genomic_DNA"/>
</dbReference>
<dbReference type="KEGG" id="lyk:FLP23_02720"/>
<dbReference type="OrthoDB" id="9932247at2"/>
<evidence type="ECO:0000313" key="2">
    <source>
        <dbReference type="Proteomes" id="UP000322159"/>
    </source>
</evidence>
<gene>
    <name evidence="1" type="ORF">FLP23_02720</name>
</gene>
<evidence type="ECO:0000313" key="1">
    <source>
        <dbReference type="EMBL" id="QEO09023.1"/>
    </source>
</evidence>
<dbReference type="Proteomes" id="UP000322159">
    <property type="component" value="Chromosome"/>
</dbReference>
<name>A0A5C1Y4R4_9MICO</name>
<proteinExistence type="predicted"/>
<organism evidence="1 2">
    <name type="scientific">Protaetiibacter larvae</name>
    <dbReference type="NCBI Taxonomy" id="2592654"/>
    <lineage>
        <taxon>Bacteria</taxon>
        <taxon>Bacillati</taxon>
        <taxon>Actinomycetota</taxon>
        <taxon>Actinomycetes</taxon>
        <taxon>Micrococcales</taxon>
        <taxon>Microbacteriaceae</taxon>
        <taxon>Protaetiibacter</taxon>
    </lineage>
</organism>
<reference evidence="1 2" key="1">
    <citation type="submission" date="2019-09" db="EMBL/GenBank/DDBJ databases">
        <title>Genome sequencing of strain KACC 19322.</title>
        <authorList>
            <person name="Heo J."/>
            <person name="Kim S.-J."/>
            <person name="Kim J.-S."/>
            <person name="Hong S.-B."/>
            <person name="Kwon S.-W."/>
        </authorList>
    </citation>
    <scope>NUCLEOTIDE SEQUENCE [LARGE SCALE GENOMIC DNA]</scope>
    <source>
        <strain evidence="1 2">KACC 19322</strain>
    </source>
</reference>
<accession>A0A5C1Y4R4</accession>